<evidence type="ECO:0000313" key="2">
    <source>
        <dbReference type="Proteomes" id="UP000663920"/>
    </source>
</evidence>
<reference evidence="1 2" key="1">
    <citation type="submission" date="2021-03" db="EMBL/GenBank/DDBJ databases">
        <title>Complete genome of Polaribacter_sp.SM13.</title>
        <authorList>
            <person name="Jeong S.W."/>
            <person name="Bae J.W."/>
        </authorList>
    </citation>
    <scope>NUCLEOTIDE SEQUENCE [LARGE SCALE GENOMIC DNA]</scope>
    <source>
        <strain evidence="1 2">SM13</strain>
    </source>
</reference>
<dbReference type="Proteomes" id="UP000663920">
    <property type="component" value="Chromosome"/>
</dbReference>
<dbReference type="EMBL" id="CP071869">
    <property type="protein sequence ID" value="QTE23688.1"/>
    <property type="molecule type" value="Genomic_DNA"/>
</dbReference>
<dbReference type="KEGG" id="pcea:J3359_05270"/>
<accession>A0A975CQA7</accession>
<dbReference type="InterPro" id="IPR041662">
    <property type="entry name" value="SusD-like_2"/>
</dbReference>
<name>A0A975CQA7_9FLAO</name>
<keyword evidence="2" id="KW-1185">Reference proteome</keyword>
<sequence length="501" mass="56183">MKNIIIKSALFLILVGTFNSCLDYEDLRENPNSPNAVPPSLIFTNLTPRVSSSFTGGYSRMQYHIYIPTDGTSKVNFRGGFGGGFNYGTIRNIDKMNEEAEASNAPVYKILGKFFKARSFIEMTRRMGDVPLTEANKGAEIPRPKYDTSKSVYIQSLNWLDEANKELGEFISANPGFLLDGDLYFKGNLKKWQKLINSYTLRILISLHKKANDADVNVKSRFNAIINNPSTYPILTSLADNAQFEYKNEDGFRQSYNPNSAVSKPSINYAKYYIDMLKSYQDPRLFSVADPTQEAVDANPDLVAVTANFDSYSGADATANPADNVTGNLNGKFSKPNDEKYWNFVGQPGVLLSYWEQEFTIAEAAHRGWISENAKTHYDNAITASMEWYGVDSSKITAYLTNVNSSYVAGTIGLNRILEQKYLAFAENSGTEAFFNFRRTGIPNLPFSSFNIGDQDPGYPVRWSYPSSELSNNEVNYKAALVSQFGEESDDVDFLIWELKD</sequence>
<gene>
    <name evidence="1" type="ORF">J3359_05270</name>
</gene>
<dbReference type="AlphaFoldDB" id="A0A975CQA7"/>
<dbReference type="Gene3D" id="1.25.40.390">
    <property type="match status" value="1"/>
</dbReference>
<dbReference type="SUPFAM" id="SSF48452">
    <property type="entry name" value="TPR-like"/>
    <property type="match status" value="1"/>
</dbReference>
<protein>
    <submittedName>
        <fullName evidence="1">SusD/RagB family nutrient-binding outer membrane lipoprotein</fullName>
    </submittedName>
</protein>
<dbReference type="Pfam" id="PF12771">
    <property type="entry name" value="SusD-like_2"/>
    <property type="match status" value="1"/>
</dbReference>
<keyword evidence="1" id="KW-0449">Lipoprotein</keyword>
<evidence type="ECO:0000313" key="1">
    <source>
        <dbReference type="EMBL" id="QTE23688.1"/>
    </source>
</evidence>
<proteinExistence type="predicted"/>
<dbReference type="InterPro" id="IPR011990">
    <property type="entry name" value="TPR-like_helical_dom_sf"/>
</dbReference>
<organism evidence="1 2">
    <name type="scientific">Polaribacter cellanae</name>
    <dbReference type="NCBI Taxonomy" id="2818493"/>
    <lineage>
        <taxon>Bacteria</taxon>
        <taxon>Pseudomonadati</taxon>
        <taxon>Bacteroidota</taxon>
        <taxon>Flavobacteriia</taxon>
        <taxon>Flavobacteriales</taxon>
        <taxon>Flavobacteriaceae</taxon>
    </lineage>
</organism>
<dbReference type="RefSeq" id="WP_208079690.1">
    <property type="nucleotide sequence ID" value="NZ_CP071869.1"/>
</dbReference>